<feature type="transmembrane region" description="Helical" evidence="7">
    <location>
        <begin position="249"/>
        <end position="269"/>
    </location>
</feature>
<evidence type="ECO:0000256" key="3">
    <source>
        <dbReference type="ARBA" id="ARBA00022723"/>
    </source>
</evidence>
<dbReference type="GO" id="GO:0051539">
    <property type="term" value="F:4 iron, 4 sulfur cluster binding"/>
    <property type="evidence" value="ECO:0007669"/>
    <property type="project" value="UniProtKB-KW"/>
</dbReference>
<evidence type="ECO:0000256" key="2">
    <source>
        <dbReference type="ARBA" id="ARBA00022485"/>
    </source>
</evidence>
<dbReference type="PANTHER" id="PTHR30176">
    <property type="entry name" value="FERREDOXIN-TYPE PROTEIN NAPH"/>
    <property type="match status" value="1"/>
</dbReference>
<keyword evidence="7" id="KW-1133">Transmembrane helix</keyword>
<dbReference type="RefSeq" id="WP_186007571.1">
    <property type="nucleotide sequence ID" value="NZ_KQ758903.1"/>
</dbReference>
<dbReference type="InterPro" id="IPR017896">
    <property type="entry name" value="4Fe4S_Fe-S-bd"/>
</dbReference>
<accession>A0A0W0GGF8</accession>
<keyword evidence="4" id="KW-0249">Electron transport</keyword>
<dbReference type="PATRIC" id="fig|1217799.6.peg.504"/>
<keyword evidence="5" id="KW-0408">Iron</keyword>
<evidence type="ECO:0000256" key="1">
    <source>
        <dbReference type="ARBA" id="ARBA00022448"/>
    </source>
</evidence>
<feature type="transmembrane region" description="Helical" evidence="7">
    <location>
        <begin position="348"/>
        <end position="376"/>
    </location>
</feature>
<evidence type="ECO:0000256" key="5">
    <source>
        <dbReference type="ARBA" id="ARBA00023004"/>
    </source>
</evidence>
<sequence>MPDNFFRRHRSRIIFGLALALLLGAAAYGRASQGLAGYENFLPELAPEAAAFNIVRSSGTTVVYQTADASGTATGYITAAEGPGYGGPMHVLVAWTTDGVITAVSVPDHHEDLPWWNVLVKRDFFGQYVGRSFTEPIQLFEDIDAMTGSTVSCNGVSIGVRTGRLALAEYLGQPYDGPPDPIRIGWPEILVGAGLLGVVAVRTLPGIRRHNWPRVFTLMYGFAVLGVWLSIPLSLTNIAAWLIGYSPHLQTFFVIYIVVFGFIGLAALFGKNYYCFWLCPYVAVQELIHLTFRGKVRPNPGLFKRLKNTRFALLFVALFLVLAMRNPSVSVFEPWNVLFSFKGTPDQWVLMVLALVSAVFIYNFWCHYLCPVGAVLELVIKIRKGIIGLWPGRIKREDLKNAPTPS</sequence>
<feature type="domain" description="FMN-binding" evidence="8">
    <location>
        <begin position="84"/>
        <end position="167"/>
    </location>
</feature>
<feature type="transmembrane region" description="Helical" evidence="7">
    <location>
        <begin position="184"/>
        <end position="204"/>
    </location>
</feature>
<dbReference type="STRING" id="1217799.DEALK_04870"/>
<feature type="transmembrane region" description="Helical" evidence="7">
    <location>
        <begin position="216"/>
        <end position="243"/>
    </location>
</feature>
<evidence type="ECO:0000256" key="6">
    <source>
        <dbReference type="ARBA" id="ARBA00023014"/>
    </source>
</evidence>
<keyword evidence="10" id="KW-1185">Reference proteome</keyword>
<proteinExistence type="predicted"/>
<comment type="caution">
    <text evidence="9">The sequence shown here is derived from an EMBL/GenBank/DDBJ whole genome shotgun (WGS) entry which is preliminary data.</text>
</comment>
<evidence type="ECO:0000313" key="10">
    <source>
        <dbReference type="Proteomes" id="UP000053947"/>
    </source>
</evidence>
<keyword evidence="3" id="KW-0479">Metal-binding</keyword>
<dbReference type="Pfam" id="PF12801">
    <property type="entry name" value="Fer4_5"/>
    <property type="match status" value="2"/>
</dbReference>
<organism evidence="9 10">
    <name type="scientific">Dehalogenimonas alkenigignens</name>
    <dbReference type="NCBI Taxonomy" id="1217799"/>
    <lineage>
        <taxon>Bacteria</taxon>
        <taxon>Bacillati</taxon>
        <taxon>Chloroflexota</taxon>
        <taxon>Dehalococcoidia</taxon>
        <taxon>Dehalococcoidales</taxon>
        <taxon>Dehalococcoidaceae</taxon>
        <taxon>Dehalogenimonas</taxon>
    </lineage>
</organism>
<protein>
    <submittedName>
        <fullName evidence="9">4Fe-4S binding domain/FMN-binding domain</fullName>
    </submittedName>
</protein>
<dbReference type="EMBL" id="LFDV01000002">
    <property type="protein sequence ID" value="KTB47642.1"/>
    <property type="molecule type" value="Genomic_DNA"/>
</dbReference>
<keyword evidence="2" id="KW-0004">4Fe-4S</keyword>
<keyword evidence="1" id="KW-0813">Transport</keyword>
<dbReference type="GO" id="GO:0046872">
    <property type="term" value="F:metal ion binding"/>
    <property type="evidence" value="ECO:0007669"/>
    <property type="project" value="UniProtKB-KW"/>
</dbReference>
<evidence type="ECO:0000256" key="7">
    <source>
        <dbReference type="SAM" id="Phobius"/>
    </source>
</evidence>
<dbReference type="SMART" id="SM00900">
    <property type="entry name" value="FMN_bind"/>
    <property type="match status" value="1"/>
</dbReference>
<evidence type="ECO:0000256" key="4">
    <source>
        <dbReference type="ARBA" id="ARBA00022982"/>
    </source>
</evidence>
<reference evidence="9 10" key="1">
    <citation type="submission" date="2015-06" db="EMBL/GenBank/DDBJ databases">
        <title>Genome sequence of the organohalide-respiring Dehalogenimonas alkenigignens type strain (IP3-3T).</title>
        <authorList>
            <person name="Key T.A."/>
            <person name="Richmond D.P."/>
            <person name="Bowman K.S."/>
            <person name="Cho Y.-J."/>
            <person name="Chun J."/>
            <person name="da Costa M.S."/>
            <person name="Rainey F.A."/>
            <person name="Moe W.M."/>
        </authorList>
    </citation>
    <scope>NUCLEOTIDE SEQUENCE [LARGE SCALE GENOMIC DNA]</scope>
    <source>
        <strain evidence="9 10">IP3-3</strain>
    </source>
</reference>
<keyword evidence="6" id="KW-0411">Iron-sulfur</keyword>
<evidence type="ECO:0000313" key="9">
    <source>
        <dbReference type="EMBL" id="KTB47642.1"/>
    </source>
</evidence>
<dbReference type="GO" id="GO:0010181">
    <property type="term" value="F:FMN binding"/>
    <property type="evidence" value="ECO:0007669"/>
    <property type="project" value="InterPro"/>
</dbReference>
<name>A0A0W0GGF8_9CHLR</name>
<keyword evidence="7" id="KW-0812">Transmembrane</keyword>
<gene>
    <name evidence="9" type="ORF">DEALK_04870</name>
</gene>
<feature type="transmembrane region" description="Helical" evidence="7">
    <location>
        <begin position="311"/>
        <end position="328"/>
    </location>
</feature>
<dbReference type="AlphaFoldDB" id="A0A0W0GGF8"/>
<evidence type="ECO:0000259" key="8">
    <source>
        <dbReference type="SMART" id="SM00900"/>
    </source>
</evidence>
<dbReference type="GO" id="GO:0005886">
    <property type="term" value="C:plasma membrane"/>
    <property type="evidence" value="ECO:0007669"/>
    <property type="project" value="TreeGrafter"/>
</dbReference>
<dbReference type="InterPro" id="IPR007329">
    <property type="entry name" value="FMN-bd"/>
</dbReference>
<dbReference type="InterPro" id="IPR051684">
    <property type="entry name" value="Electron_Trans/Redox"/>
</dbReference>
<dbReference type="Proteomes" id="UP000053947">
    <property type="component" value="Unassembled WGS sequence"/>
</dbReference>
<dbReference type="PANTHER" id="PTHR30176:SF3">
    <property type="entry name" value="FERREDOXIN-TYPE PROTEIN NAPH"/>
    <property type="match status" value="1"/>
</dbReference>
<keyword evidence="7" id="KW-0472">Membrane</keyword>
<dbReference type="Pfam" id="PF04205">
    <property type="entry name" value="FMN_bind"/>
    <property type="match status" value="1"/>
</dbReference>